<feature type="transmembrane region" description="Helical" evidence="1">
    <location>
        <begin position="105"/>
        <end position="122"/>
    </location>
</feature>
<sequence length="896" mass="99855">MPFTFSHPAAILPFTKPNKRLSQTGLVIGSLVPDLEFYFKLKLGENIGHTLPGVILFDLPVALLVAFLFHGLVKKPLYNASPAKIQMKVAGQVNLDWNKFFTQNWMWVVMSITIGIATHLILDGMTHYDGWVVALLPLLQHEIFTIAVYDLLQYGLSVLGLVMVARVLISLESMPEANAAKFGKNRFWILVSIGFTAAILSRIYLFPEFISFWDVFMMCVGGLFYGLIFAALILRIADNSRLSRHSKSNKLINSRGTNPGFKSRALLIEKNEFLGKFGQGIVQVNDFIDKPQIVVGQVSDVQVNQICITGSNFWKSASEKFSRIAFSLTSYLNFKRGFVFSCDQKFADLNIHMNKNLKKYINSPVKLILFLGLISMPLFAFGQSEALDPAKREGFIQEATQLRSKENYVGAIAQLDSILVHNPLDAQILLFKGDLCLQNQDFAQAVEVYSSLVPLEFESTIVRVNLSYALFMSKKPSKALEAAYSAWNQDQENKSAVVNYFNALLWNVKTKDAEAFLNDNAGLVDEDQVLVMKARLYTTGGAYTQGQLYYDSLIQRFPKAPYIQEFTEVLAGKKQWDKAAKILNDYEDELSDSQKEKLGGLLSQGDKQIAGIAVGYFADVAKNTRTEQSIFWQNQLSAPLQVNVRAGANQVKAPEGQLTKTKFIAAGVGINWSQALQSSAEIVAQQVSPEEGDSFTGVTGKFETKYQPNDRRMVGLTYSSEILNFTADLLGKDIRSQSLGYVTHIMFGGKTGFFSQGNVGFLNDQNSRLQFFGSVYRLLRTEPTLKTGLNFSALSFSDSETTLYFAPDQFLSTEVFVDYSTPLPLVSKMALKIQAAAGLQQIEKRGWDPSFRAQAEINYRVNGFDFGLNGQFSNVAAASGTGYSFHYITLKVLKSF</sequence>
<dbReference type="Pfam" id="PF13803">
    <property type="entry name" value="DUF4184"/>
    <property type="match status" value="1"/>
</dbReference>
<feature type="transmembrane region" description="Helical" evidence="1">
    <location>
        <begin position="187"/>
        <end position="206"/>
    </location>
</feature>
<gene>
    <name evidence="2" type="ORF">SAMN06265367_101718</name>
</gene>
<organism evidence="2 3">
    <name type="scientific">Algoriphagus winogradskyi</name>
    <dbReference type="NCBI Taxonomy" id="237017"/>
    <lineage>
        <taxon>Bacteria</taxon>
        <taxon>Pseudomonadati</taxon>
        <taxon>Bacteroidota</taxon>
        <taxon>Cytophagia</taxon>
        <taxon>Cytophagales</taxon>
        <taxon>Cyclobacteriaceae</taxon>
        <taxon>Algoriphagus</taxon>
    </lineage>
</organism>
<name>A0ABY1NGL8_9BACT</name>
<accession>A0ABY1NGL8</accession>
<dbReference type="RefSeq" id="WP_283411643.1">
    <property type="nucleotide sequence ID" value="NZ_FXUA01000001.1"/>
</dbReference>
<keyword evidence="3" id="KW-1185">Reference proteome</keyword>
<dbReference type="Gene3D" id="1.25.40.10">
    <property type="entry name" value="Tetratricopeptide repeat domain"/>
    <property type="match status" value="1"/>
</dbReference>
<evidence type="ECO:0000313" key="2">
    <source>
        <dbReference type="EMBL" id="SMP08266.1"/>
    </source>
</evidence>
<dbReference type="EMBL" id="FXUA01000001">
    <property type="protein sequence ID" value="SMP08266.1"/>
    <property type="molecule type" value="Genomic_DNA"/>
</dbReference>
<dbReference type="Proteomes" id="UP001157915">
    <property type="component" value="Unassembled WGS sequence"/>
</dbReference>
<feature type="transmembrane region" description="Helical" evidence="1">
    <location>
        <begin position="365"/>
        <end position="382"/>
    </location>
</feature>
<dbReference type="InterPro" id="IPR011990">
    <property type="entry name" value="TPR-like_helical_dom_sf"/>
</dbReference>
<comment type="caution">
    <text evidence="2">The sequence shown here is derived from an EMBL/GenBank/DDBJ whole genome shotgun (WGS) entry which is preliminary data.</text>
</comment>
<reference evidence="2 3" key="1">
    <citation type="submission" date="2017-05" db="EMBL/GenBank/DDBJ databases">
        <authorList>
            <person name="Varghese N."/>
            <person name="Submissions S."/>
        </authorList>
    </citation>
    <scope>NUCLEOTIDE SEQUENCE [LARGE SCALE GENOMIC DNA]</scope>
    <source>
        <strain evidence="2 3">DSM 15360</strain>
    </source>
</reference>
<evidence type="ECO:0000256" key="1">
    <source>
        <dbReference type="SAM" id="Phobius"/>
    </source>
</evidence>
<dbReference type="SUPFAM" id="SSF48452">
    <property type="entry name" value="TPR-like"/>
    <property type="match status" value="1"/>
</dbReference>
<keyword evidence="1" id="KW-0812">Transmembrane</keyword>
<dbReference type="InterPro" id="IPR025238">
    <property type="entry name" value="DUF4184"/>
</dbReference>
<protein>
    <recommendedName>
        <fullName evidence="4">DUF4184 family protein</fullName>
    </recommendedName>
</protein>
<feature type="transmembrane region" description="Helical" evidence="1">
    <location>
        <begin position="51"/>
        <end position="73"/>
    </location>
</feature>
<feature type="transmembrane region" description="Helical" evidence="1">
    <location>
        <begin position="212"/>
        <end position="237"/>
    </location>
</feature>
<keyword evidence="1" id="KW-0472">Membrane</keyword>
<evidence type="ECO:0008006" key="4">
    <source>
        <dbReference type="Google" id="ProtNLM"/>
    </source>
</evidence>
<proteinExistence type="predicted"/>
<evidence type="ECO:0000313" key="3">
    <source>
        <dbReference type="Proteomes" id="UP001157915"/>
    </source>
</evidence>
<keyword evidence="1" id="KW-1133">Transmembrane helix</keyword>